<dbReference type="PANTHER" id="PTHR42812:SF14">
    <property type="entry name" value="SECRETED PROTEIN"/>
    <property type="match status" value="1"/>
</dbReference>
<dbReference type="Pfam" id="PF03422">
    <property type="entry name" value="CBM_6"/>
    <property type="match status" value="1"/>
</dbReference>
<dbReference type="InterPro" id="IPR006584">
    <property type="entry name" value="Cellulose-bd_IV"/>
</dbReference>
<evidence type="ECO:0000256" key="4">
    <source>
        <dbReference type="ARBA" id="ARBA00023295"/>
    </source>
</evidence>
<dbReference type="InterPro" id="IPR013320">
    <property type="entry name" value="ConA-like_dom_sf"/>
</dbReference>
<feature type="signal peptide" evidence="5">
    <location>
        <begin position="1"/>
        <end position="23"/>
    </location>
</feature>
<dbReference type="GO" id="GO:0030246">
    <property type="term" value="F:carbohydrate binding"/>
    <property type="evidence" value="ECO:0007669"/>
    <property type="project" value="InterPro"/>
</dbReference>
<dbReference type="Gene3D" id="2.115.10.20">
    <property type="entry name" value="Glycosyl hydrolase domain, family 43"/>
    <property type="match status" value="1"/>
</dbReference>
<dbReference type="Pfam" id="PF04616">
    <property type="entry name" value="Glyco_hydro_43"/>
    <property type="match status" value="1"/>
</dbReference>
<dbReference type="SUPFAM" id="SSF49785">
    <property type="entry name" value="Galactose-binding domain-like"/>
    <property type="match status" value="1"/>
</dbReference>
<evidence type="ECO:0000256" key="5">
    <source>
        <dbReference type="SAM" id="SignalP"/>
    </source>
</evidence>
<dbReference type="InterPro" id="IPR005084">
    <property type="entry name" value="CBM6"/>
</dbReference>
<dbReference type="GO" id="GO:0005975">
    <property type="term" value="P:carbohydrate metabolic process"/>
    <property type="evidence" value="ECO:0007669"/>
    <property type="project" value="InterPro"/>
</dbReference>
<dbReference type="SUPFAM" id="SSF49899">
    <property type="entry name" value="Concanavalin A-like lectins/glucanases"/>
    <property type="match status" value="1"/>
</dbReference>
<dbReference type="GO" id="GO:0004553">
    <property type="term" value="F:hydrolase activity, hydrolyzing O-glycosyl compounds"/>
    <property type="evidence" value="ECO:0007669"/>
    <property type="project" value="InterPro"/>
</dbReference>
<dbReference type="InterPro" id="IPR041542">
    <property type="entry name" value="GH43_C2"/>
</dbReference>
<keyword evidence="2 5" id="KW-0732">Signal</keyword>
<proteinExistence type="inferred from homology"/>
<dbReference type="PROSITE" id="PS51175">
    <property type="entry name" value="CBM6"/>
    <property type="match status" value="1"/>
</dbReference>
<dbReference type="InterPro" id="IPR051795">
    <property type="entry name" value="Glycosyl_Hydrlase_43"/>
</dbReference>
<dbReference type="RefSeq" id="WP_183413912.1">
    <property type="nucleotide sequence ID" value="NZ_JACHYB010000002.1"/>
</dbReference>
<gene>
    <name evidence="7" type="ORF">FHX64_002327</name>
</gene>
<evidence type="ECO:0000256" key="3">
    <source>
        <dbReference type="ARBA" id="ARBA00022801"/>
    </source>
</evidence>
<keyword evidence="4" id="KW-0326">Glycosidase</keyword>
<evidence type="ECO:0000256" key="2">
    <source>
        <dbReference type="ARBA" id="ARBA00022729"/>
    </source>
</evidence>
<comment type="caution">
    <text evidence="7">The sequence shown here is derived from an EMBL/GenBank/DDBJ whole genome shotgun (WGS) entry which is preliminary data.</text>
</comment>
<feature type="domain" description="CBM6" evidence="6">
    <location>
        <begin position="528"/>
        <end position="658"/>
    </location>
</feature>
<sequence>MKKNITTILIGLSGLMLSLAGVAQSPSFKTYMNPVIPGDHSDCTLTKIGKDFYTTGSSFNPTPVIYHSTDLVHWEAIAQPVSAAWPLYGDNPTGGCWGGQMVFYNNKYWDFFSRANTMYFVTANKPQGPWSMPVKINNPPQLPFGLGYDNSVFIDDNGKWYLVVKNGQSNNAIVELNMSGQPTGVVYNLNWLNPGPPFKYSWAEGPVMWKHNGYYYYSFARDVSGGQKVMRSKILTADKSAWTTPVDLFNENDPNKDKSIFFNPNHCSAVVELKDGTSWLLHPLWARANNNEWYGQGRQGLLNQVRYDSDNNAIADYPTNTAKKAPLLPSSGIPWMVPKSDFFNEKTLSPEWSFLGYTPNSLYSLTARPGWLRLFPKSPTKANTVIKTDAEHNYSLITRLDFNPKSISDEAGIRIINGMEDLFAKIYCTVNNQGQKIICFSFNKARYEVANTFGNTVWLKLVRDEHELTGFFSSDGIKWKPVGHKINVETLDRFSRNYNGWSGNRQGLYVQGANFADFDLYIYRDAYTPILAACPANQFGTTNTVLPNGIALLDNIHNNDWALYAGVEFGDKGYEKISHMISISASCITKGGNVEVWLDSIGTGKKIATCKIMNTGSLANIKTFTARTIPTTGRHDVYLKFTGDKAAKLFVLKDFVFTE</sequence>
<name>A0A7W5DS97_9PORP</name>
<dbReference type="InterPro" id="IPR008979">
    <property type="entry name" value="Galactose-bd-like_sf"/>
</dbReference>
<dbReference type="Pfam" id="PF17851">
    <property type="entry name" value="GH43_C2"/>
    <property type="match status" value="1"/>
</dbReference>
<feature type="chain" id="PRO_5030981922" evidence="5">
    <location>
        <begin position="24"/>
        <end position="659"/>
    </location>
</feature>
<dbReference type="AlphaFoldDB" id="A0A7W5DS97"/>
<dbReference type="Proteomes" id="UP000544222">
    <property type="component" value="Unassembled WGS sequence"/>
</dbReference>
<evidence type="ECO:0000256" key="1">
    <source>
        <dbReference type="ARBA" id="ARBA00009865"/>
    </source>
</evidence>
<dbReference type="SMART" id="SM00606">
    <property type="entry name" value="CBD_IV"/>
    <property type="match status" value="1"/>
</dbReference>
<dbReference type="EMBL" id="JACHYB010000002">
    <property type="protein sequence ID" value="MBB3188129.1"/>
    <property type="molecule type" value="Genomic_DNA"/>
</dbReference>
<evidence type="ECO:0000313" key="7">
    <source>
        <dbReference type="EMBL" id="MBB3188129.1"/>
    </source>
</evidence>
<dbReference type="InterPro" id="IPR023296">
    <property type="entry name" value="Glyco_hydro_beta-prop_sf"/>
</dbReference>
<protein>
    <submittedName>
        <fullName evidence="7">Beta-xylosidase</fullName>
    </submittedName>
</protein>
<accession>A0A7W5DS97</accession>
<dbReference type="Gene3D" id="2.60.120.260">
    <property type="entry name" value="Galactose-binding domain-like"/>
    <property type="match status" value="1"/>
</dbReference>
<reference evidence="7 8" key="1">
    <citation type="submission" date="2020-08" db="EMBL/GenBank/DDBJ databases">
        <title>Genomic Encyclopedia of Type Strains, Phase IV (KMG-IV): sequencing the most valuable type-strain genomes for metagenomic binning, comparative biology and taxonomic classification.</title>
        <authorList>
            <person name="Goeker M."/>
        </authorList>
    </citation>
    <scope>NUCLEOTIDE SEQUENCE [LARGE SCALE GENOMIC DNA]</scope>
    <source>
        <strain evidence="7 8">DSM 27471</strain>
    </source>
</reference>
<comment type="similarity">
    <text evidence="1">Belongs to the glycosyl hydrolase 43 family.</text>
</comment>
<keyword evidence="3" id="KW-0378">Hydrolase</keyword>
<evidence type="ECO:0000313" key="8">
    <source>
        <dbReference type="Proteomes" id="UP000544222"/>
    </source>
</evidence>
<keyword evidence="8" id="KW-1185">Reference proteome</keyword>
<dbReference type="InterPro" id="IPR006710">
    <property type="entry name" value="Glyco_hydro_43"/>
</dbReference>
<dbReference type="CDD" id="cd04084">
    <property type="entry name" value="CBM6_xylanase-like"/>
    <property type="match status" value="1"/>
</dbReference>
<dbReference type="Gene3D" id="2.60.120.200">
    <property type="match status" value="1"/>
</dbReference>
<dbReference type="SUPFAM" id="SSF75005">
    <property type="entry name" value="Arabinanase/levansucrase/invertase"/>
    <property type="match status" value="1"/>
</dbReference>
<evidence type="ECO:0000259" key="6">
    <source>
        <dbReference type="PROSITE" id="PS51175"/>
    </source>
</evidence>
<dbReference type="PANTHER" id="PTHR42812">
    <property type="entry name" value="BETA-XYLOSIDASE"/>
    <property type="match status" value="1"/>
</dbReference>
<organism evidence="7 8">
    <name type="scientific">Microbacter margulisiae</name>
    <dbReference type="NCBI Taxonomy" id="1350067"/>
    <lineage>
        <taxon>Bacteria</taxon>
        <taxon>Pseudomonadati</taxon>
        <taxon>Bacteroidota</taxon>
        <taxon>Bacteroidia</taxon>
        <taxon>Bacteroidales</taxon>
        <taxon>Porphyromonadaceae</taxon>
        <taxon>Microbacter</taxon>
    </lineage>
</organism>